<evidence type="ECO:0000313" key="3">
    <source>
        <dbReference type="Proteomes" id="UP001226762"/>
    </source>
</evidence>
<dbReference type="Proteomes" id="UP001226762">
    <property type="component" value="Unassembled WGS sequence"/>
</dbReference>
<feature type="transmembrane region" description="Helical" evidence="1">
    <location>
        <begin position="125"/>
        <end position="148"/>
    </location>
</feature>
<sequence>MGQESPIEVRRRRVFYIPGYDPIHPRRYRELYRKEAAEQAKISGYEIELEAKRSDGPYGWHVVGRMDGAETQTDVEVLVWSDIVRDSMGHGIFATYVQLLHTAWIYIGSGALWRLMRLRKGPVIAALYPVIFLVFQLLTALLLAWALGCLLALAHPWAGWAGVLIVPVVLEWFRKRDGRLFAYYLMHDYAYSAQSKGVNPPELETRMAEFVDRITLALQGDSDEVLVVGHSSGAHLAISILADLIRAGRVPADGPALSFLSLGQVVPMVSFLPKAGRLRADLKFLSQRPELSWIDVTAPGDGCAFALCDPVSVSGVAPATGKRWPLVLSAAFTQTLSPVRWKALRWRFFRLHFQYLCAFDHPGDYDYFRITAGPLTLGTRFDGRNPSASRIERPVNKFTNVTINDSLAA</sequence>
<evidence type="ECO:0000313" key="2">
    <source>
        <dbReference type="EMBL" id="MDQ2088518.1"/>
    </source>
</evidence>
<dbReference type="RefSeq" id="WP_306733783.1">
    <property type="nucleotide sequence ID" value="NZ_JANHAX010000001.1"/>
</dbReference>
<evidence type="ECO:0000256" key="1">
    <source>
        <dbReference type="SAM" id="Phobius"/>
    </source>
</evidence>
<reference evidence="2" key="1">
    <citation type="submission" date="2022-07" db="EMBL/GenBank/DDBJ databases">
        <authorList>
            <person name="Otstavnykh N."/>
            <person name="Isaeva M."/>
            <person name="Bystritskaya E."/>
        </authorList>
    </citation>
    <scope>NUCLEOTIDE SEQUENCE</scope>
    <source>
        <strain evidence="2">KCTC 52189</strain>
    </source>
</reference>
<dbReference type="SUPFAM" id="SSF53474">
    <property type="entry name" value="alpha/beta-Hydrolases"/>
    <property type="match status" value="1"/>
</dbReference>
<feature type="transmembrane region" description="Helical" evidence="1">
    <location>
        <begin position="154"/>
        <end position="173"/>
    </location>
</feature>
<proteinExistence type="predicted"/>
<reference evidence="2" key="2">
    <citation type="submission" date="2023-02" db="EMBL/GenBank/DDBJ databases">
        <title>'Rhodoalgimonas zhirmunskyi' gen. nov., isolated from a red alga.</title>
        <authorList>
            <person name="Nedashkovskaya O.I."/>
            <person name="Otstavnykh N.Y."/>
            <person name="Bystritskaya E.P."/>
            <person name="Balabanova L.A."/>
            <person name="Isaeva M.P."/>
        </authorList>
    </citation>
    <scope>NUCLEOTIDE SEQUENCE</scope>
    <source>
        <strain evidence="2">KCTC 52189</strain>
    </source>
</reference>
<dbReference type="EMBL" id="JANHAX010000001">
    <property type="protein sequence ID" value="MDQ2088518.1"/>
    <property type="molecule type" value="Genomic_DNA"/>
</dbReference>
<organism evidence="2 3">
    <name type="scientific">Marimonas arenosa</name>
    <dbReference type="NCBI Taxonomy" id="1795305"/>
    <lineage>
        <taxon>Bacteria</taxon>
        <taxon>Pseudomonadati</taxon>
        <taxon>Pseudomonadota</taxon>
        <taxon>Alphaproteobacteria</taxon>
        <taxon>Rhodobacterales</taxon>
        <taxon>Paracoccaceae</taxon>
        <taxon>Marimonas</taxon>
    </lineage>
</organism>
<feature type="transmembrane region" description="Helical" evidence="1">
    <location>
        <begin position="93"/>
        <end position="113"/>
    </location>
</feature>
<dbReference type="AlphaFoldDB" id="A0AAE4B1Y3"/>
<dbReference type="InterPro" id="IPR029058">
    <property type="entry name" value="AB_hydrolase_fold"/>
</dbReference>
<gene>
    <name evidence="2" type="ORF">NO357_01215</name>
</gene>
<name>A0AAE4B1Y3_9RHOB</name>
<keyword evidence="1" id="KW-0472">Membrane</keyword>
<keyword evidence="1" id="KW-0812">Transmembrane</keyword>
<accession>A0AAE4B1Y3</accession>
<keyword evidence="1" id="KW-1133">Transmembrane helix</keyword>
<protein>
    <submittedName>
        <fullName evidence="2">Uncharacterized protein</fullName>
    </submittedName>
</protein>
<keyword evidence="3" id="KW-1185">Reference proteome</keyword>
<comment type="caution">
    <text evidence="2">The sequence shown here is derived from an EMBL/GenBank/DDBJ whole genome shotgun (WGS) entry which is preliminary data.</text>
</comment>